<feature type="transmembrane region" description="Helical" evidence="1">
    <location>
        <begin position="12"/>
        <end position="29"/>
    </location>
</feature>
<organism evidence="2 3">
    <name type="scientific">Macrostomum lignano</name>
    <dbReference type="NCBI Taxonomy" id="282301"/>
    <lineage>
        <taxon>Eukaryota</taxon>
        <taxon>Metazoa</taxon>
        <taxon>Spiralia</taxon>
        <taxon>Lophotrochozoa</taxon>
        <taxon>Platyhelminthes</taxon>
        <taxon>Rhabditophora</taxon>
        <taxon>Macrostomorpha</taxon>
        <taxon>Macrostomida</taxon>
        <taxon>Macrostomidae</taxon>
        <taxon>Macrostomum</taxon>
    </lineage>
</organism>
<dbReference type="AlphaFoldDB" id="A0A1I8FHT5"/>
<dbReference type="WBParaSite" id="maker-unitig_33602-snap-gene-0.3-mRNA-1">
    <property type="protein sequence ID" value="maker-unitig_33602-snap-gene-0.3-mRNA-1"/>
    <property type="gene ID" value="maker-unitig_33602-snap-gene-0.3"/>
</dbReference>
<sequence>MTERFSSQETSRLQIGILLVTTVVTRFVVHIRDDFYNKSWQKQLRRHLGHDAVLHLMVGPRLSEFYKR</sequence>
<evidence type="ECO:0000256" key="1">
    <source>
        <dbReference type="SAM" id="Phobius"/>
    </source>
</evidence>
<keyword evidence="1" id="KW-0472">Membrane</keyword>
<evidence type="ECO:0000313" key="3">
    <source>
        <dbReference type="WBParaSite" id="maker-unitig_33602-snap-gene-0.3-mRNA-1"/>
    </source>
</evidence>
<reference evidence="3" key="1">
    <citation type="submission" date="2016-11" db="UniProtKB">
        <authorList>
            <consortium name="WormBaseParasite"/>
        </authorList>
    </citation>
    <scope>IDENTIFICATION</scope>
</reference>
<keyword evidence="1" id="KW-0812">Transmembrane</keyword>
<name>A0A1I8FHT5_9PLAT</name>
<accession>A0A1I8FHT5</accession>
<evidence type="ECO:0000313" key="2">
    <source>
        <dbReference type="Proteomes" id="UP000095280"/>
    </source>
</evidence>
<protein>
    <submittedName>
        <fullName evidence="3">Secreted protein</fullName>
    </submittedName>
</protein>
<keyword evidence="2" id="KW-1185">Reference proteome</keyword>
<dbReference type="Proteomes" id="UP000095280">
    <property type="component" value="Unplaced"/>
</dbReference>
<keyword evidence="1" id="KW-1133">Transmembrane helix</keyword>
<proteinExistence type="predicted"/>